<feature type="compositionally biased region" description="Acidic residues" evidence="2">
    <location>
        <begin position="15"/>
        <end position="25"/>
    </location>
</feature>
<dbReference type="Proteomes" id="UP000031575">
    <property type="component" value="Unassembled WGS sequence"/>
</dbReference>
<organism evidence="3 4">
    <name type="scientific">Sporothrix brasiliensis 5110</name>
    <dbReference type="NCBI Taxonomy" id="1398154"/>
    <lineage>
        <taxon>Eukaryota</taxon>
        <taxon>Fungi</taxon>
        <taxon>Dikarya</taxon>
        <taxon>Ascomycota</taxon>
        <taxon>Pezizomycotina</taxon>
        <taxon>Sordariomycetes</taxon>
        <taxon>Sordariomycetidae</taxon>
        <taxon>Ophiostomatales</taxon>
        <taxon>Ophiostomataceae</taxon>
        <taxon>Sporothrix</taxon>
    </lineage>
</organism>
<proteinExistence type="inferred from homology"/>
<dbReference type="Pfam" id="PF13489">
    <property type="entry name" value="Methyltransf_23"/>
    <property type="match status" value="1"/>
</dbReference>
<comment type="caution">
    <text evidence="3">The sequence shown here is derived from an EMBL/GenBank/DDBJ whole genome shotgun (WGS) entry which is preliminary data.</text>
</comment>
<dbReference type="VEuPathDB" id="FungiDB:SPBR_07484"/>
<dbReference type="OrthoDB" id="2013972at2759"/>
<dbReference type="EMBL" id="AWTV01000009">
    <property type="protein sequence ID" value="KIH89449.1"/>
    <property type="molecule type" value="Genomic_DNA"/>
</dbReference>
<feature type="compositionally biased region" description="Polar residues" evidence="2">
    <location>
        <begin position="1"/>
        <end position="11"/>
    </location>
</feature>
<accession>A0A0C2ESS9</accession>
<evidence type="ECO:0000313" key="3">
    <source>
        <dbReference type="EMBL" id="KIH89449.1"/>
    </source>
</evidence>
<evidence type="ECO:0000313" key="4">
    <source>
        <dbReference type="Proteomes" id="UP000031575"/>
    </source>
</evidence>
<evidence type="ECO:0000256" key="2">
    <source>
        <dbReference type="SAM" id="MobiDB-lite"/>
    </source>
</evidence>
<dbReference type="CDD" id="cd02440">
    <property type="entry name" value="AdoMet_MTases"/>
    <property type="match status" value="1"/>
</dbReference>
<dbReference type="GO" id="GO:0008168">
    <property type="term" value="F:methyltransferase activity"/>
    <property type="evidence" value="ECO:0007669"/>
    <property type="project" value="TreeGrafter"/>
</dbReference>
<dbReference type="PANTHER" id="PTHR43591:SF10">
    <property type="entry name" value="ABC TRANSMEMBRANE TYPE-1 DOMAIN-CONTAINING PROTEIN-RELATED"/>
    <property type="match status" value="1"/>
</dbReference>
<dbReference type="SUPFAM" id="SSF53335">
    <property type="entry name" value="S-adenosyl-L-methionine-dependent methyltransferases"/>
    <property type="match status" value="1"/>
</dbReference>
<feature type="region of interest" description="Disordered" evidence="2">
    <location>
        <begin position="342"/>
        <end position="371"/>
    </location>
</feature>
<dbReference type="AlphaFoldDB" id="A0A0C2ESS9"/>
<reference evidence="3 4" key="1">
    <citation type="journal article" date="2014" name="BMC Genomics">
        <title>Comparative genomics of the major fungal agents of human and animal Sporotrichosis: Sporothrix schenckii and Sporothrix brasiliensis.</title>
        <authorList>
            <person name="Teixeira M.M."/>
            <person name="de Almeida L.G."/>
            <person name="Kubitschek-Barreira P."/>
            <person name="Alves F.L."/>
            <person name="Kioshima E.S."/>
            <person name="Abadio A.K."/>
            <person name="Fernandes L."/>
            <person name="Derengowski L.S."/>
            <person name="Ferreira K.S."/>
            <person name="Souza R.C."/>
            <person name="Ruiz J.C."/>
            <person name="de Andrade N.C."/>
            <person name="Paes H.C."/>
            <person name="Nicola A.M."/>
            <person name="Albuquerque P."/>
            <person name="Gerber A.L."/>
            <person name="Martins V.P."/>
            <person name="Peconick L.D."/>
            <person name="Neto A.V."/>
            <person name="Chaucanez C.B."/>
            <person name="Silva P.A."/>
            <person name="Cunha O.L."/>
            <person name="de Oliveira F.F."/>
            <person name="dos Santos T.C."/>
            <person name="Barros A.L."/>
            <person name="Soares M.A."/>
            <person name="de Oliveira L.M."/>
            <person name="Marini M.M."/>
            <person name="Villalobos-Duno H."/>
            <person name="Cunha M.M."/>
            <person name="de Hoog S."/>
            <person name="da Silveira J.F."/>
            <person name="Henrissat B."/>
            <person name="Nino-Vega G.A."/>
            <person name="Cisalpino P.S."/>
            <person name="Mora-Montes H.M."/>
            <person name="Almeida S.R."/>
            <person name="Stajich J.E."/>
            <person name="Lopes-Bezerra L.M."/>
            <person name="Vasconcelos A.T."/>
            <person name="Felipe M.S."/>
        </authorList>
    </citation>
    <scope>NUCLEOTIDE SEQUENCE [LARGE SCALE GENOMIC DNA]</scope>
    <source>
        <strain evidence="3 4">5110</strain>
    </source>
</reference>
<dbReference type="Gene3D" id="3.40.50.150">
    <property type="entry name" value="Vaccinia Virus protein VP39"/>
    <property type="match status" value="1"/>
</dbReference>
<evidence type="ECO:0000256" key="1">
    <source>
        <dbReference type="ARBA" id="ARBA00038158"/>
    </source>
</evidence>
<feature type="region of interest" description="Disordered" evidence="2">
    <location>
        <begin position="1"/>
        <end position="25"/>
    </location>
</feature>
<dbReference type="RefSeq" id="XP_040617459.1">
    <property type="nucleotide sequence ID" value="XM_040765738.1"/>
</dbReference>
<dbReference type="HOGENOM" id="CLU_010595_7_1_1"/>
<keyword evidence="4" id="KW-1185">Reference proteome</keyword>
<comment type="similarity">
    <text evidence="1">Belongs to the methyltransferase superfamily. LaeA methyltransferase family.</text>
</comment>
<gene>
    <name evidence="3" type="ORF">SPBR_07484</name>
</gene>
<protein>
    <submittedName>
        <fullName evidence="3">Uncharacterized protein</fullName>
    </submittedName>
</protein>
<name>A0A0C2ESS9_9PEZI</name>
<sequence length="371" mass="41711">MASVSSGQASTPIELADEPAESDEFDPVADWDELNLPPRDAATGVWQHVYENGRRYHLYKYGRYPIPNDDAEQKREDMKHAMMLELTNGKLYFAPIGDNPQKILDIGTGTGIWAVEMGDKFPNAETILGTDLSPIQPEWLPENVRFMIDDCEADWANGSDWDFVHLRQLVGLVTKPDDVVRNIFTHLRPGGWIEIQELHAYPFCDDGSMEEPAEDGSGGDPVAAFYDLLRDAFDLRGMNHDKARAMRGPLQRAGFTNIHLKKLKVPLGPWAKDKTLRLIGNYCKTAVLDVLPTVLARPMDELDLTPVAKQVWAAKVRQSLEDTSIHRHFHFYFWYAQKPGGDGNEAGDGTGKTEQGSETEPQKGQPKKEHR</sequence>
<dbReference type="GeneID" id="63680659"/>
<dbReference type="PANTHER" id="PTHR43591">
    <property type="entry name" value="METHYLTRANSFERASE"/>
    <property type="match status" value="1"/>
</dbReference>
<dbReference type="InterPro" id="IPR029063">
    <property type="entry name" value="SAM-dependent_MTases_sf"/>
</dbReference>